<dbReference type="GO" id="GO:0003700">
    <property type="term" value="F:DNA-binding transcription factor activity"/>
    <property type="evidence" value="ECO:0007669"/>
    <property type="project" value="InterPro"/>
</dbReference>
<dbReference type="FunFam" id="1.10.10.10:FF:000163">
    <property type="entry name" value="MarR family transcriptional regulator"/>
    <property type="match status" value="1"/>
</dbReference>
<comment type="similarity">
    <text evidence="6">Belongs to the SarZ family.</text>
</comment>
<dbReference type="GO" id="GO:0003677">
    <property type="term" value="F:DNA binding"/>
    <property type="evidence" value="ECO:0007669"/>
    <property type="project" value="UniProtKB-KW"/>
</dbReference>
<dbReference type="InterPro" id="IPR055166">
    <property type="entry name" value="Transc_reg_Sar_Rot_HTH"/>
</dbReference>
<keyword evidence="4" id="KW-0238">DNA-binding</keyword>
<keyword evidence="2" id="KW-0963">Cytoplasm</keyword>
<gene>
    <name evidence="10" type="ORF">SAMN05216582_101196</name>
</gene>
<organism evidence="10 11">
    <name type="scientific">Selenomonas ruminantium</name>
    <dbReference type="NCBI Taxonomy" id="971"/>
    <lineage>
        <taxon>Bacteria</taxon>
        <taxon>Bacillati</taxon>
        <taxon>Bacillota</taxon>
        <taxon>Negativicutes</taxon>
        <taxon>Selenomonadales</taxon>
        <taxon>Selenomonadaceae</taxon>
        <taxon>Selenomonas</taxon>
    </lineage>
</organism>
<evidence type="ECO:0000256" key="5">
    <source>
        <dbReference type="ARBA" id="ARBA00023163"/>
    </source>
</evidence>
<dbReference type="Gene3D" id="1.10.10.10">
    <property type="entry name" value="Winged helix-like DNA-binding domain superfamily/Winged helix DNA-binding domain"/>
    <property type="match status" value="1"/>
</dbReference>
<comment type="subcellular location">
    <subcellularLocation>
        <location evidence="1">Cytoplasm</location>
    </subcellularLocation>
</comment>
<reference evidence="10 11" key="1">
    <citation type="submission" date="2016-11" db="EMBL/GenBank/DDBJ databases">
        <authorList>
            <person name="Jaros S."/>
            <person name="Januszkiewicz K."/>
            <person name="Wedrychowicz H."/>
        </authorList>
    </citation>
    <scope>NUCLEOTIDE SEQUENCE [LARGE SCALE GENOMIC DNA]</scope>
    <source>
        <strain evidence="10 11">HD4</strain>
    </source>
</reference>
<evidence type="ECO:0000256" key="1">
    <source>
        <dbReference type="ARBA" id="ARBA00004496"/>
    </source>
</evidence>
<proteinExistence type="inferred from homology"/>
<dbReference type="AlphaFoldDB" id="A0A1M6R7M7"/>
<feature type="domain" description="HTH marR-type" evidence="9">
    <location>
        <begin position="10"/>
        <end position="141"/>
    </location>
</feature>
<evidence type="ECO:0000259" key="9">
    <source>
        <dbReference type="PROSITE" id="PS50995"/>
    </source>
</evidence>
<dbReference type="EMBL" id="FRBC01000001">
    <property type="protein sequence ID" value="SHK28475.1"/>
    <property type="molecule type" value="Genomic_DNA"/>
</dbReference>
<accession>A0A1M6R7M7</accession>
<evidence type="ECO:0000256" key="2">
    <source>
        <dbReference type="ARBA" id="ARBA00022490"/>
    </source>
</evidence>
<dbReference type="InterPro" id="IPR036388">
    <property type="entry name" value="WH-like_DNA-bd_sf"/>
</dbReference>
<dbReference type="GO" id="GO:0005737">
    <property type="term" value="C:cytoplasm"/>
    <property type="evidence" value="ECO:0007669"/>
    <property type="project" value="UniProtKB-SubCell"/>
</dbReference>
<sequence length="157" mass="18045">MDKKDSLRLENQLCFPLYACAREVVKAYRPHLEALGLTYTQYISMMVLWEEGQVSVRDLGKKLHLDSGTLTPLLKKLESKGYLKRSRSTTDERVVIACITEEGRKLKRAASKIPQAMTQEMSDFPMEDAKQLYDLLYNLLAMLEVSNEKQDIIKKAK</sequence>
<dbReference type="PRINTS" id="PR00598">
    <property type="entry name" value="HTHMARR"/>
</dbReference>
<dbReference type="OrthoDB" id="9806864at2"/>
<evidence type="ECO:0000256" key="3">
    <source>
        <dbReference type="ARBA" id="ARBA00023015"/>
    </source>
</evidence>
<protein>
    <recommendedName>
        <fullName evidence="7">HTH-type transcriptional regulator SarZ</fullName>
    </recommendedName>
    <alternativeName>
        <fullName evidence="8">Staphylococcal accessory regulator Z</fullName>
    </alternativeName>
</protein>
<evidence type="ECO:0000256" key="8">
    <source>
        <dbReference type="ARBA" id="ARBA00047207"/>
    </source>
</evidence>
<dbReference type="SUPFAM" id="SSF46785">
    <property type="entry name" value="Winged helix' DNA-binding domain"/>
    <property type="match status" value="1"/>
</dbReference>
<dbReference type="PANTHER" id="PTHR42756:SF1">
    <property type="entry name" value="TRANSCRIPTIONAL REPRESSOR OF EMRAB OPERON"/>
    <property type="match status" value="1"/>
</dbReference>
<evidence type="ECO:0000256" key="4">
    <source>
        <dbReference type="ARBA" id="ARBA00023125"/>
    </source>
</evidence>
<keyword evidence="5" id="KW-0804">Transcription</keyword>
<dbReference type="PROSITE" id="PS50995">
    <property type="entry name" value="HTH_MARR_2"/>
    <property type="match status" value="1"/>
</dbReference>
<evidence type="ECO:0000256" key="7">
    <source>
        <dbReference type="ARBA" id="ARBA00047188"/>
    </source>
</evidence>
<dbReference type="Proteomes" id="UP000184263">
    <property type="component" value="Unassembled WGS sequence"/>
</dbReference>
<dbReference type="Pfam" id="PF22381">
    <property type="entry name" value="Staph_reg_Sar_Rot"/>
    <property type="match status" value="1"/>
</dbReference>
<dbReference type="InterPro" id="IPR000835">
    <property type="entry name" value="HTH_MarR-typ"/>
</dbReference>
<keyword evidence="3" id="KW-0805">Transcription regulation</keyword>
<evidence type="ECO:0000256" key="6">
    <source>
        <dbReference type="ARBA" id="ARBA00046337"/>
    </source>
</evidence>
<name>A0A1M6R7M7_SELRU</name>
<dbReference type="InterPro" id="IPR036390">
    <property type="entry name" value="WH_DNA-bd_sf"/>
</dbReference>
<dbReference type="PANTHER" id="PTHR42756">
    <property type="entry name" value="TRANSCRIPTIONAL REGULATOR, MARR"/>
    <property type="match status" value="1"/>
</dbReference>
<dbReference type="SMART" id="SM00347">
    <property type="entry name" value="HTH_MARR"/>
    <property type="match status" value="1"/>
</dbReference>
<dbReference type="RefSeq" id="WP_073087951.1">
    <property type="nucleotide sequence ID" value="NZ_FRBC01000001.1"/>
</dbReference>
<evidence type="ECO:0000313" key="10">
    <source>
        <dbReference type="EMBL" id="SHK28475.1"/>
    </source>
</evidence>
<evidence type="ECO:0000313" key="11">
    <source>
        <dbReference type="Proteomes" id="UP000184263"/>
    </source>
</evidence>